<dbReference type="OrthoDB" id="243547at2"/>
<evidence type="ECO:0000256" key="6">
    <source>
        <dbReference type="ARBA" id="ARBA00023136"/>
    </source>
</evidence>
<dbReference type="Proteomes" id="UP000287239">
    <property type="component" value="Unassembled WGS sequence"/>
</dbReference>
<evidence type="ECO:0000256" key="1">
    <source>
        <dbReference type="ARBA" id="ARBA00004651"/>
    </source>
</evidence>
<dbReference type="Gene3D" id="3.40.720.10">
    <property type="entry name" value="Alkaline Phosphatase, subunit A"/>
    <property type="match status" value="1"/>
</dbReference>
<comment type="pathway">
    <text evidence="2">Cell wall biogenesis; lipoteichoic acid biosynthesis.</text>
</comment>
<sequence length="613" mass="70085">MNKKQKIIIVGLMMSILFLFAYLWTYKLSSVVYEGNYIPNDLVNEHTLQGAGLLWLVFIFVYSLSNSFLVSLILGNLALGLLYYANIVKFEQRGDVIHFYEFGQLANIKELADIVSLKAVFILLSIALPVLLLVLVLSRKFSKKYKLCLPPVLRIASILFILLSSLVIYSSSTKAAQVLFSLNPPEGQTFNIQKEVKKAGDVPYFVQNISKKFMAKPNQYSDKKINEITEKYQLIAEAGNKSRNKDIRDERTIIYLSESLWDYESILENGPAAPYINELKNAYGGNMYSQFIGGGTANLEFSVLTSMSLELHEAPTVTTPYTEYYEKSPTNSSFLGIYPETERAAIHPFTYALYNRQGVYKQMGINHMLDQSDMPDARRMPVTGRIKDEYLTEYLVKKIPEYAVINTLSMQNHSTYPANLLPDSSFVPEIKPGILSEEPTASAFGDYVEYGVSYFKELRETDSAIEGLITSMESSEDKINLVLYGDHSPSFMRGNEEAVGDDVYRTPYFIYRNHGEDQPKTKQVSQLSPIFLMPELLSRDNYKMPPFYYLMTELYQQGVTQIGADYIYLNGEQKFDKDLNKEIQTLVTDYRLLSYDRFFDKNQATDDFYMTIK</sequence>
<feature type="transmembrane region" description="Helical" evidence="7">
    <location>
        <begin position="68"/>
        <end position="85"/>
    </location>
</feature>
<feature type="transmembrane region" description="Helical" evidence="7">
    <location>
        <begin position="149"/>
        <end position="169"/>
    </location>
</feature>
<feature type="transmembrane region" description="Helical" evidence="7">
    <location>
        <begin position="7"/>
        <end position="26"/>
    </location>
</feature>
<keyword evidence="10" id="KW-1185">Reference proteome</keyword>
<dbReference type="EMBL" id="NGJU01000012">
    <property type="protein sequence ID" value="RST94968.1"/>
    <property type="molecule type" value="Genomic_DNA"/>
</dbReference>
<name>A0A429ZMS1_9ENTE</name>
<evidence type="ECO:0000256" key="5">
    <source>
        <dbReference type="ARBA" id="ARBA00022989"/>
    </source>
</evidence>
<feature type="transmembrane region" description="Helical" evidence="7">
    <location>
        <begin position="46"/>
        <end position="63"/>
    </location>
</feature>
<feature type="transmembrane region" description="Helical" evidence="7">
    <location>
        <begin position="119"/>
        <end position="137"/>
    </location>
</feature>
<evidence type="ECO:0000313" key="9">
    <source>
        <dbReference type="EMBL" id="RST94968.1"/>
    </source>
</evidence>
<dbReference type="InterPro" id="IPR000917">
    <property type="entry name" value="Sulfatase_N"/>
</dbReference>
<proteinExistence type="predicted"/>
<dbReference type="GO" id="GO:0005886">
    <property type="term" value="C:plasma membrane"/>
    <property type="evidence" value="ECO:0007669"/>
    <property type="project" value="UniProtKB-SubCell"/>
</dbReference>
<accession>A0A429ZMS1</accession>
<organism evidence="9 10">
    <name type="scientific">Vagococcus salmoninarum</name>
    <dbReference type="NCBI Taxonomy" id="2739"/>
    <lineage>
        <taxon>Bacteria</taxon>
        <taxon>Bacillati</taxon>
        <taxon>Bacillota</taxon>
        <taxon>Bacilli</taxon>
        <taxon>Lactobacillales</taxon>
        <taxon>Enterococcaceae</taxon>
        <taxon>Vagococcus</taxon>
    </lineage>
</organism>
<dbReference type="GeneID" id="98568478"/>
<reference evidence="9 10" key="1">
    <citation type="submission" date="2017-05" db="EMBL/GenBank/DDBJ databases">
        <title>Vagococcus spp. assemblies.</title>
        <authorList>
            <person name="Gulvik C.A."/>
        </authorList>
    </citation>
    <scope>NUCLEOTIDE SEQUENCE [LARGE SCALE GENOMIC DNA]</scope>
    <source>
        <strain evidence="9 10">NCFB 2777</strain>
    </source>
</reference>
<comment type="subcellular location">
    <subcellularLocation>
        <location evidence="1">Cell membrane</location>
        <topology evidence="1">Multi-pass membrane protein</topology>
    </subcellularLocation>
</comment>
<gene>
    <name evidence="9" type="ORF">CBF35_08850</name>
</gene>
<dbReference type="Pfam" id="PF00884">
    <property type="entry name" value="Sulfatase"/>
    <property type="match status" value="1"/>
</dbReference>
<evidence type="ECO:0000313" key="10">
    <source>
        <dbReference type="Proteomes" id="UP000287239"/>
    </source>
</evidence>
<evidence type="ECO:0000256" key="3">
    <source>
        <dbReference type="ARBA" id="ARBA00022475"/>
    </source>
</evidence>
<keyword evidence="5 7" id="KW-1133">Transmembrane helix</keyword>
<evidence type="ECO:0000259" key="8">
    <source>
        <dbReference type="Pfam" id="PF00884"/>
    </source>
</evidence>
<keyword evidence="6 7" id="KW-0472">Membrane</keyword>
<keyword evidence="4 7" id="KW-0812">Transmembrane</keyword>
<dbReference type="PANTHER" id="PTHR47371">
    <property type="entry name" value="LIPOTEICHOIC ACID SYNTHASE"/>
    <property type="match status" value="1"/>
</dbReference>
<feature type="domain" description="Sulfatase N-terminal" evidence="8">
    <location>
        <begin position="253"/>
        <end position="538"/>
    </location>
</feature>
<evidence type="ECO:0000256" key="7">
    <source>
        <dbReference type="SAM" id="Phobius"/>
    </source>
</evidence>
<evidence type="ECO:0000256" key="4">
    <source>
        <dbReference type="ARBA" id="ARBA00022692"/>
    </source>
</evidence>
<protein>
    <recommendedName>
        <fullName evidence="8">Sulfatase N-terminal domain-containing protein</fullName>
    </recommendedName>
</protein>
<dbReference type="InterPro" id="IPR017850">
    <property type="entry name" value="Alkaline_phosphatase_core_sf"/>
</dbReference>
<dbReference type="PANTHER" id="PTHR47371:SF3">
    <property type="entry name" value="PHOSPHOGLYCEROL TRANSFERASE I"/>
    <property type="match status" value="1"/>
</dbReference>
<dbReference type="CDD" id="cd16015">
    <property type="entry name" value="LTA_synthase"/>
    <property type="match status" value="1"/>
</dbReference>
<evidence type="ECO:0000256" key="2">
    <source>
        <dbReference type="ARBA" id="ARBA00004936"/>
    </source>
</evidence>
<keyword evidence="3" id="KW-1003">Cell membrane</keyword>
<dbReference type="AlphaFoldDB" id="A0A429ZMS1"/>
<dbReference type="RefSeq" id="WP_126780230.1">
    <property type="nucleotide sequence ID" value="NZ_NGJU01000012.1"/>
</dbReference>
<comment type="caution">
    <text evidence="9">The sequence shown here is derived from an EMBL/GenBank/DDBJ whole genome shotgun (WGS) entry which is preliminary data.</text>
</comment>
<dbReference type="InterPro" id="IPR050448">
    <property type="entry name" value="OpgB/LTA_synthase_biosynth"/>
</dbReference>